<dbReference type="SUPFAM" id="SSF52218">
    <property type="entry name" value="Flavoproteins"/>
    <property type="match status" value="1"/>
</dbReference>
<evidence type="ECO:0000259" key="1">
    <source>
        <dbReference type="PROSITE" id="PS50902"/>
    </source>
</evidence>
<proteinExistence type="predicted"/>
<organism evidence="2 3">
    <name type="scientific">Streblomastix strix</name>
    <dbReference type="NCBI Taxonomy" id="222440"/>
    <lineage>
        <taxon>Eukaryota</taxon>
        <taxon>Metamonada</taxon>
        <taxon>Preaxostyla</taxon>
        <taxon>Oxymonadida</taxon>
        <taxon>Streblomastigidae</taxon>
        <taxon>Streblomastix</taxon>
    </lineage>
</organism>
<comment type="caution">
    <text evidence="2">The sequence shown here is derived from an EMBL/GenBank/DDBJ whole genome shotgun (WGS) entry which is preliminary data.</text>
</comment>
<dbReference type="PROSITE" id="PS50902">
    <property type="entry name" value="FLAVODOXIN_LIKE"/>
    <property type="match status" value="1"/>
</dbReference>
<dbReference type="AlphaFoldDB" id="A0A5J4TEE5"/>
<accession>A0A5J4TEE5</accession>
<evidence type="ECO:0000313" key="3">
    <source>
        <dbReference type="Proteomes" id="UP000324800"/>
    </source>
</evidence>
<dbReference type="EMBL" id="SNRW01033708">
    <property type="protein sequence ID" value="KAA6355991.1"/>
    <property type="molecule type" value="Genomic_DNA"/>
</dbReference>
<protein>
    <recommendedName>
        <fullName evidence="1">Flavodoxin-like domain-containing protein</fullName>
    </recommendedName>
</protein>
<dbReference type="Gene3D" id="3.40.50.360">
    <property type="match status" value="1"/>
</dbReference>
<feature type="non-terminal residue" evidence="2">
    <location>
        <position position="173"/>
    </location>
</feature>
<dbReference type="OrthoDB" id="10643890at2759"/>
<dbReference type="InterPro" id="IPR029039">
    <property type="entry name" value="Flavoprotein-like_sf"/>
</dbReference>
<gene>
    <name evidence="2" type="ORF">EZS28_048483</name>
</gene>
<evidence type="ECO:0000313" key="2">
    <source>
        <dbReference type="EMBL" id="KAA6355991.1"/>
    </source>
</evidence>
<sequence length="173" mass="18671">MAKVLIVYFTRTETSRIVAEALRDELVKSGATVDVEEIKSAQVKLGAISYLKDCWGAVANGKYALDVPPAHKPVDYDAVLIGTPVWAYGLCGPVKEWLTQTTFEAESKTIFGSFVQCGNSGFDKTHGQIEALVKKPLAAKQTIFQKETKGDGAVAKQKAAEFASSVLKALEKS</sequence>
<name>A0A5J4TEE5_9EUKA</name>
<dbReference type="GO" id="GO:0010181">
    <property type="term" value="F:FMN binding"/>
    <property type="evidence" value="ECO:0007669"/>
    <property type="project" value="InterPro"/>
</dbReference>
<feature type="domain" description="Flavodoxin-like" evidence="1">
    <location>
        <begin position="4"/>
        <end position="167"/>
    </location>
</feature>
<dbReference type="Proteomes" id="UP000324800">
    <property type="component" value="Unassembled WGS sequence"/>
</dbReference>
<dbReference type="InterPro" id="IPR008254">
    <property type="entry name" value="Flavodoxin/NO_synth"/>
</dbReference>
<reference evidence="2 3" key="1">
    <citation type="submission" date="2019-03" db="EMBL/GenBank/DDBJ databases">
        <title>Single cell metagenomics reveals metabolic interactions within the superorganism composed of flagellate Streblomastix strix and complex community of Bacteroidetes bacteria on its surface.</title>
        <authorList>
            <person name="Treitli S.C."/>
            <person name="Kolisko M."/>
            <person name="Husnik F."/>
            <person name="Keeling P."/>
            <person name="Hampl V."/>
        </authorList>
    </citation>
    <scope>NUCLEOTIDE SEQUENCE [LARGE SCALE GENOMIC DNA]</scope>
    <source>
        <strain evidence="2">ST1C</strain>
    </source>
</reference>